<organism evidence="1 2">
    <name type="scientific">Eumeta variegata</name>
    <name type="common">Bagworm moth</name>
    <name type="synonym">Eumeta japonica</name>
    <dbReference type="NCBI Taxonomy" id="151549"/>
    <lineage>
        <taxon>Eukaryota</taxon>
        <taxon>Metazoa</taxon>
        <taxon>Ecdysozoa</taxon>
        <taxon>Arthropoda</taxon>
        <taxon>Hexapoda</taxon>
        <taxon>Insecta</taxon>
        <taxon>Pterygota</taxon>
        <taxon>Neoptera</taxon>
        <taxon>Endopterygota</taxon>
        <taxon>Lepidoptera</taxon>
        <taxon>Glossata</taxon>
        <taxon>Ditrysia</taxon>
        <taxon>Tineoidea</taxon>
        <taxon>Psychidae</taxon>
        <taxon>Oiketicinae</taxon>
        <taxon>Eumeta</taxon>
    </lineage>
</organism>
<dbReference type="Proteomes" id="UP000299102">
    <property type="component" value="Unassembled WGS sequence"/>
</dbReference>
<proteinExistence type="predicted"/>
<protein>
    <submittedName>
        <fullName evidence="1">Uncharacterized protein</fullName>
    </submittedName>
</protein>
<accession>A0A4C1USB2</accession>
<name>A0A4C1USB2_EUMVA</name>
<dbReference type="EMBL" id="BGZK01000219">
    <property type="protein sequence ID" value="GBP29363.1"/>
    <property type="molecule type" value="Genomic_DNA"/>
</dbReference>
<dbReference type="AlphaFoldDB" id="A0A4C1USB2"/>
<keyword evidence="2" id="KW-1185">Reference proteome</keyword>
<evidence type="ECO:0000313" key="2">
    <source>
        <dbReference type="Proteomes" id="UP000299102"/>
    </source>
</evidence>
<comment type="caution">
    <text evidence="1">The sequence shown here is derived from an EMBL/GenBank/DDBJ whole genome shotgun (WGS) entry which is preliminary data.</text>
</comment>
<reference evidence="1 2" key="1">
    <citation type="journal article" date="2019" name="Commun. Biol.">
        <title>The bagworm genome reveals a unique fibroin gene that provides high tensile strength.</title>
        <authorList>
            <person name="Kono N."/>
            <person name="Nakamura H."/>
            <person name="Ohtoshi R."/>
            <person name="Tomita M."/>
            <person name="Numata K."/>
            <person name="Arakawa K."/>
        </authorList>
    </citation>
    <scope>NUCLEOTIDE SEQUENCE [LARGE SCALE GENOMIC DNA]</scope>
</reference>
<sequence length="170" mass="19462">MESRNWGGFEVENGTKDVMKRGIKIRMKIVTGIEIRGHQNRKRDWGRKRDQNLSLFKPRPAEVQRKSVREKLSVKVNAERRYNESLKWKLRLLFDVSGERRVTAIIISQSSVVPSFLVNYYQGQSGREKRIARHGASATQLADGRRGALYDHAGPLVGGQGPFRRLVLCC</sequence>
<gene>
    <name evidence="1" type="ORF">EVAR_22735_1</name>
</gene>
<evidence type="ECO:0000313" key="1">
    <source>
        <dbReference type="EMBL" id="GBP29363.1"/>
    </source>
</evidence>